<accession>A0A9D5S9L0</accession>
<proteinExistence type="predicted"/>
<dbReference type="InterPro" id="IPR041881">
    <property type="entry name" value="PqqD_sf"/>
</dbReference>
<sequence>MKLKYDIAIQEVADKFMAVAKNGETEEVAKVLTLNETGAIILRALQDGADTSAIVSQLLAEYDVSPQEAEAEVNNFIDMLKENGIA</sequence>
<dbReference type="Pfam" id="PF05402">
    <property type="entry name" value="PqqD"/>
    <property type="match status" value="1"/>
</dbReference>
<reference evidence="1" key="1">
    <citation type="submission" date="2019-04" db="EMBL/GenBank/DDBJ databases">
        <title>Evolution of Biomass-Degrading Anaerobic Consortia Revealed by Metagenomics.</title>
        <authorList>
            <person name="Peng X."/>
        </authorList>
    </citation>
    <scope>NUCLEOTIDE SEQUENCE</scope>
    <source>
        <strain evidence="1">SIG140</strain>
    </source>
</reference>
<dbReference type="InterPro" id="IPR008792">
    <property type="entry name" value="PQQD"/>
</dbReference>
<gene>
    <name evidence="1" type="ORF">E7101_08110</name>
</gene>
<organism evidence="1 2">
    <name type="scientific">Xylanibacter ruminicola</name>
    <name type="common">Prevotella ruminicola</name>
    <dbReference type="NCBI Taxonomy" id="839"/>
    <lineage>
        <taxon>Bacteria</taxon>
        <taxon>Pseudomonadati</taxon>
        <taxon>Bacteroidota</taxon>
        <taxon>Bacteroidia</taxon>
        <taxon>Bacteroidales</taxon>
        <taxon>Prevotellaceae</taxon>
        <taxon>Xylanibacter</taxon>
    </lineage>
</organism>
<evidence type="ECO:0000313" key="2">
    <source>
        <dbReference type="Proteomes" id="UP000806522"/>
    </source>
</evidence>
<name>A0A9D5S9L0_XYLRU</name>
<dbReference type="Gene3D" id="1.10.10.1150">
    <property type="entry name" value="Coenzyme PQQ synthesis protein D (PqqD)"/>
    <property type="match status" value="1"/>
</dbReference>
<evidence type="ECO:0000313" key="1">
    <source>
        <dbReference type="EMBL" id="MBE6270901.1"/>
    </source>
</evidence>
<comment type="caution">
    <text evidence="1">The sequence shown here is derived from an EMBL/GenBank/DDBJ whole genome shotgun (WGS) entry which is preliminary data.</text>
</comment>
<dbReference type="EMBL" id="SUYC01000008">
    <property type="protein sequence ID" value="MBE6270901.1"/>
    <property type="molecule type" value="Genomic_DNA"/>
</dbReference>
<dbReference type="Proteomes" id="UP000806522">
    <property type="component" value="Unassembled WGS sequence"/>
</dbReference>
<protein>
    <submittedName>
        <fullName evidence="1">PqqD family protein</fullName>
    </submittedName>
</protein>
<dbReference type="AlphaFoldDB" id="A0A9D5S9L0"/>